<name>A0ACB9A0C9_ARCLA</name>
<dbReference type="EMBL" id="CM042055">
    <property type="protein sequence ID" value="KAI3702888.1"/>
    <property type="molecule type" value="Genomic_DNA"/>
</dbReference>
<protein>
    <submittedName>
        <fullName evidence="1">Uncharacterized protein</fullName>
    </submittedName>
</protein>
<sequence length="125" mass="13812">MSSTIDAVGYSTSVEADRERRTLDPSKEYVFEEDSDGSELDEAIFEGFTEDDDDDDDEGDEDDDDDDAPSSGSLNTFWFSLLGMRKGVEEFLQEWKDGGYAGDEGWAACLADDGVRSETVDSPHL</sequence>
<evidence type="ECO:0000313" key="2">
    <source>
        <dbReference type="Proteomes" id="UP001055879"/>
    </source>
</evidence>
<evidence type="ECO:0000313" key="1">
    <source>
        <dbReference type="EMBL" id="KAI3702888.1"/>
    </source>
</evidence>
<organism evidence="1 2">
    <name type="scientific">Arctium lappa</name>
    <name type="common">Greater burdock</name>
    <name type="synonym">Lappa major</name>
    <dbReference type="NCBI Taxonomy" id="4217"/>
    <lineage>
        <taxon>Eukaryota</taxon>
        <taxon>Viridiplantae</taxon>
        <taxon>Streptophyta</taxon>
        <taxon>Embryophyta</taxon>
        <taxon>Tracheophyta</taxon>
        <taxon>Spermatophyta</taxon>
        <taxon>Magnoliopsida</taxon>
        <taxon>eudicotyledons</taxon>
        <taxon>Gunneridae</taxon>
        <taxon>Pentapetalae</taxon>
        <taxon>asterids</taxon>
        <taxon>campanulids</taxon>
        <taxon>Asterales</taxon>
        <taxon>Asteraceae</taxon>
        <taxon>Carduoideae</taxon>
        <taxon>Cardueae</taxon>
        <taxon>Arctiinae</taxon>
        <taxon>Arctium</taxon>
    </lineage>
</organism>
<dbReference type="Proteomes" id="UP001055879">
    <property type="component" value="Linkage Group LG09"/>
</dbReference>
<comment type="caution">
    <text evidence="1">The sequence shown here is derived from an EMBL/GenBank/DDBJ whole genome shotgun (WGS) entry which is preliminary data.</text>
</comment>
<reference evidence="1 2" key="2">
    <citation type="journal article" date="2022" name="Mol. Ecol. Resour.">
        <title>The genomes of chicory, endive, great burdock and yacon provide insights into Asteraceae paleo-polyploidization history and plant inulin production.</title>
        <authorList>
            <person name="Fan W."/>
            <person name="Wang S."/>
            <person name="Wang H."/>
            <person name="Wang A."/>
            <person name="Jiang F."/>
            <person name="Liu H."/>
            <person name="Zhao H."/>
            <person name="Xu D."/>
            <person name="Zhang Y."/>
        </authorList>
    </citation>
    <scope>NUCLEOTIDE SEQUENCE [LARGE SCALE GENOMIC DNA]</scope>
    <source>
        <strain evidence="2">cv. Niubang</strain>
    </source>
</reference>
<accession>A0ACB9A0C9</accession>
<gene>
    <name evidence="1" type="ORF">L6452_28641</name>
</gene>
<proteinExistence type="predicted"/>
<keyword evidence="2" id="KW-1185">Reference proteome</keyword>
<reference evidence="2" key="1">
    <citation type="journal article" date="2022" name="Mol. Ecol. Resour.">
        <title>The genomes of chicory, endive, great burdock and yacon provide insights into Asteraceae palaeo-polyploidization history and plant inulin production.</title>
        <authorList>
            <person name="Fan W."/>
            <person name="Wang S."/>
            <person name="Wang H."/>
            <person name="Wang A."/>
            <person name="Jiang F."/>
            <person name="Liu H."/>
            <person name="Zhao H."/>
            <person name="Xu D."/>
            <person name="Zhang Y."/>
        </authorList>
    </citation>
    <scope>NUCLEOTIDE SEQUENCE [LARGE SCALE GENOMIC DNA]</scope>
    <source>
        <strain evidence="2">cv. Niubang</strain>
    </source>
</reference>